<evidence type="ECO:0000313" key="2">
    <source>
        <dbReference type="EMBL" id="GEL46181.1"/>
    </source>
</evidence>
<organism evidence="2 4">
    <name type="scientific">Cellulomonas hominis</name>
    <dbReference type="NCBI Taxonomy" id="156981"/>
    <lineage>
        <taxon>Bacteria</taxon>
        <taxon>Bacillati</taxon>
        <taxon>Actinomycetota</taxon>
        <taxon>Actinomycetes</taxon>
        <taxon>Micrococcales</taxon>
        <taxon>Cellulomonadaceae</taxon>
        <taxon>Cellulomonas</taxon>
    </lineage>
</organism>
<dbReference type="Proteomes" id="UP000321723">
    <property type="component" value="Unassembled WGS sequence"/>
</dbReference>
<evidence type="ECO:0000259" key="1">
    <source>
        <dbReference type="Pfam" id="PF07179"/>
    </source>
</evidence>
<dbReference type="Proteomes" id="UP000564629">
    <property type="component" value="Unassembled WGS sequence"/>
</dbReference>
<proteinExistence type="predicted"/>
<name>A0A511FA91_9CELL</name>
<dbReference type="EMBL" id="BJVQ01000012">
    <property type="protein sequence ID" value="GEL46181.1"/>
    <property type="molecule type" value="Genomic_DNA"/>
</dbReference>
<accession>A0A511FA91</accession>
<evidence type="ECO:0000313" key="5">
    <source>
        <dbReference type="Proteomes" id="UP000564629"/>
    </source>
</evidence>
<dbReference type="RefSeq" id="WP_146835394.1">
    <property type="nucleotide sequence ID" value="NZ_BJVQ01000012.1"/>
</dbReference>
<keyword evidence="4" id="KW-1185">Reference proteome</keyword>
<dbReference type="OrthoDB" id="4963989at2"/>
<evidence type="ECO:0000313" key="4">
    <source>
        <dbReference type="Proteomes" id="UP000321723"/>
    </source>
</evidence>
<dbReference type="EMBL" id="JACHDN010000001">
    <property type="protein sequence ID" value="MBB5472085.1"/>
    <property type="molecule type" value="Genomic_DNA"/>
</dbReference>
<feature type="domain" description="SseB protein N-terminal" evidence="1">
    <location>
        <begin position="22"/>
        <end position="119"/>
    </location>
</feature>
<gene>
    <name evidence="2" type="ORF">CHO01_12970</name>
    <name evidence="3" type="ORF">HNR08_000821</name>
</gene>
<reference evidence="3 5" key="2">
    <citation type="submission" date="2020-08" db="EMBL/GenBank/DDBJ databases">
        <title>Sequencing the genomes of 1000 actinobacteria strains.</title>
        <authorList>
            <person name="Klenk H.-P."/>
        </authorList>
    </citation>
    <scope>NUCLEOTIDE SEQUENCE [LARGE SCALE GENOMIC DNA]</scope>
    <source>
        <strain evidence="3 5">DSM 9581</strain>
    </source>
</reference>
<protein>
    <recommendedName>
        <fullName evidence="1">SseB protein N-terminal domain-containing protein</fullName>
    </recommendedName>
</protein>
<evidence type="ECO:0000313" key="3">
    <source>
        <dbReference type="EMBL" id="MBB5472085.1"/>
    </source>
</evidence>
<dbReference type="Pfam" id="PF07179">
    <property type="entry name" value="SseB"/>
    <property type="match status" value="1"/>
</dbReference>
<sequence length="132" mass="14113">MTRDAAMTGPELESLIRRGMQGEAVDVFGALLRSELVVPSGGAVGPNFEGFVPVLFDRGEIPMLAVFTSLELTAKVSHQARFALTMTGRDLVLRMPGGHGLVVNPGHEVGFELFPDAVQAVALRAREATPDR</sequence>
<dbReference type="AlphaFoldDB" id="A0A511FA91"/>
<comment type="caution">
    <text evidence="2">The sequence shown here is derived from an EMBL/GenBank/DDBJ whole genome shotgun (WGS) entry which is preliminary data.</text>
</comment>
<reference evidence="2 4" key="1">
    <citation type="submission" date="2019-07" db="EMBL/GenBank/DDBJ databases">
        <title>Whole genome shotgun sequence of Cellulomonas hominis NBRC 16055.</title>
        <authorList>
            <person name="Hosoyama A."/>
            <person name="Uohara A."/>
            <person name="Ohji S."/>
            <person name="Ichikawa N."/>
        </authorList>
    </citation>
    <scope>NUCLEOTIDE SEQUENCE [LARGE SCALE GENOMIC DNA]</scope>
    <source>
        <strain evidence="2 4">NBRC 16055</strain>
    </source>
</reference>
<dbReference type="InterPro" id="IPR009839">
    <property type="entry name" value="SseB_N"/>
</dbReference>